<keyword evidence="8" id="KW-1185">Reference proteome</keyword>
<feature type="transmembrane region" description="Helical" evidence="5">
    <location>
        <begin position="375"/>
        <end position="394"/>
    </location>
</feature>
<dbReference type="InterPro" id="IPR020846">
    <property type="entry name" value="MFS_dom"/>
</dbReference>
<feature type="transmembrane region" description="Helical" evidence="5">
    <location>
        <begin position="449"/>
        <end position="469"/>
    </location>
</feature>
<feature type="domain" description="Major facilitator superfamily (MFS) profile" evidence="6">
    <location>
        <begin position="13"/>
        <end position="475"/>
    </location>
</feature>
<sequence length="488" mass="51975">MTTEKMTGIQRAILVVVLVPVFMSLLSISSINVVLPSVQASLDAPTSQIQWVLSGYTLAFGVLLVAGGRAGDTLGRGKLFVAGLGLFGLGSLIAGLALNGPMLIVARFITGFGSGLLNPQTVGFIQQFFDGPRRARAFASFGSVVGVSVAIGPVLGGGLIALLGPDWGWRWTFLVNVPIAVAAIYFAYRNFPTSAWQRYVPEGVTDEARTKPDLDPIGTITFTLGALLVMWTFLELDKGGIYFAMLPVGLLILTWWVWWERRYKRRGGSPMVDMNLFTNRAYRNGTLLIGLFFTGSTSVWVTVAIFLQTGHGISALVAALVGLPSAFATSITSQIAGRYVLKTGRAMVAWGMSVTLTALGSSILVVIGVQLWDWPIWWLILTLSLMGAAQGFIISPNQTLSLIEVPAHVSGVAGGVMQTGQRVGTSIGTALITSMLFGLAAAYSWNWAFVGAFGLIMLMVALAMVVAIVDIVGTRRAQAAVPQGHEAK</sequence>
<protein>
    <submittedName>
        <fullName evidence="7">MFS transporter</fullName>
    </submittedName>
</protein>
<dbReference type="PRINTS" id="PR01036">
    <property type="entry name" value="TCRTETB"/>
</dbReference>
<feature type="transmembrane region" description="Helical" evidence="5">
    <location>
        <begin position="47"/>
        <end position="67"/>
    </location>
</feature>
<feature type="transmembrane region" description="Helical" evidence="5">
    <location>
        <begin position="104"/>
        <end position="125"/>
    </location>
</feature>
<gene>
    <name evidence="7" type="ORF">GCM10009720_28470</name>
</gene>
<feature type="transmembrane region" description="Helical" evidence="5">
    <location>
        <begin position="287"/>
        <end position="307"/>
    </location>
</feature>
<keyword evidence="3 5" id="KW-1133">Transmembrane helix</keyword>
<accession>A0ABN2UZB2</accession>
<feature type="transmembrane region" description="Helical" evidence="5">
    <location>
        <begin position="423"/>
        <end position="443"/>
    </location>
</feature>
<organism evidence="7 8">
    <name type="scientific">Yaniella flava</name>
    <dbReference type="NCBI Taxonomy" id="287930"/>
    <lineage>
        <taxon>Bacteria</taxon>
        <taxon>Bacillati</taxon>
        <taxon>Actinomycetota</taxon>
        <taxon>Actinomycetes</taxon>
        <taxon>Micrococcales</taxon>
        <taxon>Micrococcaceae</taxon>
        <taxon>Yaniella</taxon>
    </lineage>
</organism>
<evidence type="ECO:0000259" key="6">
    <source>
        <dbReference type="PROSITE" id="PS50850"/>
    </source>
</evidence>
<dbReference type="InterPro" id="IPR036259">
    <property type="entry name" value="MFS_trans_sf"/>
</dbReference>
<comment type="subcellular location">
    <subcellularLocation>
        <location evidence="1">Cell membrane</location>
        <topology evidence="1">Multi-pass membrane protein</topology>
    </subcellularLocation>
</comment>
<evidence type="ECO:0000256" key="3">
    <source>
        <dbReference type="ARBA" id="ARBA00022989"/>
    </source>
</evidence>
<feature type="transmembrane region" description="Helical" evidence="5">
    <location>
        <begin position="313"/>
        <end position="336"/>
    </location>
</feature>
<feature type="transmembrane region" description="Helical" evidence="5">
    <location>
        <begin position="137"/>
        <end position="163"/>
    </location>
</feature>
<feature type="transmembrane region" description="Helical" evidence="5">
    <location>
        <begin position="12"/>
        <end position="35"/>
    </location>
</feature>
<feature type="transmembrane region" description="Helical" evidence="5">
    <location>
        <begin position="169"/>
        <end position="188"/>
    </location>
</feature>
<dbReference type="PANTHER" id="PTHR42718:SF39">
    <property type="entry name" value="ACTINORHODIN TRANSPORTER-RELATED"/>
    <property type="match status" value="1"/>
</dbReference>
<dbReference type="Pfam" id="PF07690">
    <property type="entry name" value="MFS_1"/>
    <property type="match status" value="1"/>
</dbReference>
<evidence type="ECO:0000313" key="7">
    <source>
        <dbReference type="EMBL" id="GAA2045904.1"/>
    </source>
</evidence>
<evidence type="ECO:0000256" key="4">
    <source>
        <dbReference type="ARBA" id="ARBA00023136"/>
    </source>
</evidence>
<feature type="transmembrane region" description="Helical" evidence="5">
    <location>
        <begin position="217"/>
        <end position="234"/>
    </location>
</feature>
<evidence type="ECO:0000256" key="5">
    <source>
        <dbReference type="SAM" id="Phobius"/>
    </source>
</evidence>
<dbReference type="CDD" id="cd17321">
    <property type="entry name" value="MFS_MMR_MDR_like"/>
    <property type="match status" value="1"/>
</dbReference>
<dbReference type="EMBL" id="BAAAMN010000067">
    <property type="protein sequence ID" value="GAA2045904.1"/>
    <property type="molecule type" value="Genomic_DNA"/>
</dbReference>
<dbReference type="RefSeq" id="WP_343959946.1">
    <property type="nucleotide sequence ID" value="NZ_BAAAMN010000067.1"/>
</dbReference>
<proteinExistence type="predicted"/>
<comment type="caution">
    <text evidence="7">The sequence shown here is derived from an EMBL/GenBank/DDBJ whole genome shotgun (WGS) entry which is preliminary data.</text>
</comment>
<evidence type="ECO:0000313" key="8">
    <source>
        <dbReference type="Proteomes" id="UP001501461"/>
    </source>
</evidence>
<dbReference type="SUPFAM" id="SSF103473">
    <property type="entry name" value="MFS general substrate transporter"/>
    <property type="match status" value="1"/>
</dbReference>
<keyword evidence="2 5" id="KW-0812">Transmembrane</keyword>
<name>A0ABN2UZB2_9MICC</name>
<dbReference type="PANTHER" id="PTHR42718">
    <property type="entry name" value="MAJOR FACILITATOR SUPERFAMILY MULTIDRUG TRANSPORTER MFSC"/>
    <property type="match status" value="1"/>
</dbReference>
<evidence type="ECO:0000256" key="1">
    <source>
        <dbReference type="ARBA" id="ARBA00004651"/>
    </source>
</evidence>
<feature type="transmembrane region" description="Helical" evidence="5">
    <location>
        <begin position="240"/>
        <end position="259"/>
    </location>
</feature>
<keyword evidence="4 5" id="KW-0472">Membrane</keyword>
<dbReference type="Gene3D" id="1.20.1250.20">
    <property type="entry name" value="MFS general substrate transporter like domains"/>
    <property type="match status" value="1"/>
</dbReference>
<dbReference type="Proteomes" id="UP001501461">
    <property type="component" value="Unassembled WGS sequence"/>
</dbReference>
<dbReference type="InterPro" id="IPR011701">
    <property type="entry name" value="MFS"/>
</dbReference>
<reference evidence="7 8" key="1">
    <citation type="journal article" date="2019" name="Int. J. Syst. Evol. Microbiol.">
        <title>The Global Catalogue of Microorganisms (GCM) 10K type strain sequencing project: providing services to taxonomists for standard genome sequencing and annotation.</title>
        <authorList>
            <consortium name="The Broad Institute Genomics Platform"/>
            <consortium name="The Broad Institute Genome Sequencing Center for Infectious Disease"/>
            <person name="Wu L."/>
            <person name="Ma J."/>
        </authorList>
    </citation>
    <scope>NUCLEOTIDE SEQUENCE [LARGE SCALE GENOMIC DNA]</scope>
    <source>
        <strain evidence="7 8">JCM 13595</strain>
    </source>
</reference>
<evidence type="ECO:0000256" key="2">
    <source>
        <dbReference type="ARBA" id="ARBA00022692"/>
    </source>
</evidence>
<dbReference type="Gene3D" id="1.20.1720.10">
    <property type="entry name" value="Multidrug resistance protein D"/>
    <property type="match status" value="1"/>
</dbReference>
<feature type="transmembrane region" description="Helical" evidence="5">
    <location>
        <begin position="348"/>
        <end position="369"/>
    </location>
</feature>
<dbReference type="PROSITE" id="PS50850">
    <property type="entry name" value="MFS"/>
    <property type="match status" value="1"/>
</dbReference>
<feature type="transmembrane region" description="Helical" evidence="5">
    <location>
        <begin position="79"/>
        <end position="98"/>
    </location>
</feature>